<evidence type="ECO:0000256" key="1">
    <source>
        <dbReference type="SAM" id="MobiDB-lite"/>
    </source>
</evidence>
<accession>A0A6A6NLE0</accession>
<proteinExistence type="predicted"/>
<evidence type="ECO:0000313" key="2">
    <source>
        <dbReference type="EMBL" id="KAF2452545.1"/>
    </source>
</evidence>
<dbReference type="EMBL" id="MU001707">
    <property type="protein sequence ID" value="KAF2452545.1"/>
    <property type="molecule type" value="Genomic_DNA"/>
</dbReference>
<gene>
    <name evidence="2" type="ORF">BDY21DRAFT_375457</name>
</gene>
<feature type="region of interest" description="Disordered" evidence="1">
    <location>
        <begin position="1"/>
        <end position="33"/>
    </location>
</feature>
<sequence length="141" mass="15074">MPRKRKSSAALPSQTRPPARLRSPTPAPPQTLGPAAAALVRRSHADPGCAAELRVEGELEDTARSWTVEERRARRRLVQFAASRAGGAVTAARPGEGGDERFFKVITGFANPKPVNITKDVKGYSSTPGALPTHCLDRTPP</sequence>
<evidence type="ECO:0000313" key="3">
    <source>
        <dbReference type="Proteomes" id="UP000799766"/>
    </source>
</evidence>
<keyword evidence="3" id="KW-1185">Reference proteome</keyword>
<dbReference type="PANTHER" id="PTHR39463">
    <property type="entry name" value="MEDUSA"/>
    <property type="match status" value="1"/>
</dbReference>
<name>A0A6A6NLE0_9PEZI</name>
<dbReference type="Proteomes" id="UP000799766">
    <property type="component" value="Unassembled WGS sequence"/>
</dbReference>
<protein>
    <submittedName>
        <fullName evidence="2">Uncharacterized protein</fullName>
    </submittedName>
</protein>
<dbReference type="AlphaFoldDB" id="A0A6A6NLE0"/>
<reference evidence="2" key="1">
    <citation type="journal article" date="2020" name="Stud. Mycol.">
        <title>101 Dothideomycetes genomes: a test case for predicting lifestyles and emergence of pathogens.</title>
        <authorList>
            <person name="Haridas S."/>
            <person name="Albert R."/>
            <person name="Binder M."/>
            <person name="Bloem J."/>
            <person name="Labutti K."/>
            <person name="Salamov A."/>
            <person name="Andreopoulos B."/>
            <person name="Baker S."/>
            <person name="Barry K."/>
            <person name="Bills G."/>
            <person name="Bluhm B."/>
            <person name="Cannon C."/>
            <person name="Castanera R."/>
            <person name="Culley D."/>
            <person name="Daum C."/>
            <person name="Ezra D."/>
            <person name="Gonzalez J."/>
            <person name="Henrissat B."/>
            <person name="Kuo A."/>
            <person name="Liang C."/>
            <person name="Lipzen A."/>
            <person name="Lutzoni F."/>
            <person name="Magnuson J."/>
            <person name="Mondo S."/>
            <person name="Nolan M."/>
            <person name="Ohm R."/>
            <person name="Pangilinan J."/>
            <person name="Park H.-J."/>
            <person name="Ramirez L."/>
            <person name="Alfaro M."/>
            <person name="Sun H."/>
            <person name="Tritt A."/>
            <person name="Yoshinaga Y."/>
            <person name="Zwiers L.-H."/>
            <person name="Turgeon B."/>
            <person name="Goodwin S."/>
            <person name="Spatafora J."/>
            <person name="Crous P."/>
            <person name="Grigoriev I."/>
        </authorList>
    </citation>
    <scope>NUCLEOTIDE SEQUENCE</scope>
    <source>
        <strain evidence="2">ATCC 16933</strain>
    </source>
</reference>
<dbReference type="PANTHER" id="PTHR39463:SF1">
    <property type="entry name" value="MEDUSA"/>
    <property type="match status" value="1"/>
</dbReference>
<organism evidence="2 3">
    <name type="scientific">Lineolata rhizophorae</name>
    <dbReference type="NCBI Taxonomy" id="578093"/>
    <lineage>
        <taxon>Eukaryota</taxon>
        <taxon>Fungi</taxon>
        <taxon>Dikarya</taxon>
        <taxon>Ascomycota</taxon>
        <taxon>Pezizomycotina</taxon>
        <taxon>Dothideomycetes</taxon>
        <taxon>Dothideomycetes incertae sedis</taxon>
        <taxon>Lineolatales</taxon>
        <taxon>Lineolataceae</taxon>
        <taxon>Lineolata</taxon>
    </lineage>
</organism>
<dbReference type="GO" id="GO:0005634">
    <property type="term" value="C:nucleus"/>
    <property type="evidence" value="ECO:0007669"/>
    <property type="project" value="TreeGrafter"/>
</dbReference>